<dbReference type="RefSeq" id="WP_123101425.1">
    <property type="nucleotide sequence ID" value="NZ_CP127527.1"/>
</dbReference>
<evidence type="ECO:0008006" key="2">
    <source>
        <dbReference type="Google" id="ProtNLM"/>
    </source>
</evidence>
<protein>
    <recommendedName>
        <fullName evidence="2">Mobilization protein</fullName>
    </recommendedName>
</protein>
<dbReference type="OrthoDB" id="6507084at2"/>
<name>A0A3M8RW03_9PROT</name>
<reference evidence="1" key="1">
    <citation type="submission" date="2018-10" db="EMBL/GenBank/DDBJ databases">
        <title>Acidithiobacillus sulfuriphilus sp. nov.: an extremely acidophilic sulfur-oxidizing chemolithotroph isolated from a neutral pH environment.</title>
        <authorList>
            <person name="Falagan C."/>
            <person name="Moya-Beltran A."/>
            <person name="Quatrini R."/>
            <person name="Johnson D.B."/>
        </authorList>
    </citation>
    <scope>NUCLEOTIDE SEQUENCE [LARGE SCALE GENOMIC DNA]</scope>
    <source>
        <strain evidence="1">CJ-2</strain>
    </source>
</reference>
<sequence length="135" mass="14929">MMDVDLTRFRRRGPSPLDATDKRTHCVSVRLNVAELRLLDARRGRYQRGKWIRMASLDKLPPAIPSINLRAWAALATIVSNLNQYQAAINQGNAHAIPSDVLEALRDQVQALRLQLIGTADSDSGEEPDGGDAED</sequence>
<comment type="caution">
    <text evidence="1">The sequence shown here is derived from an EMBL/GenBank/DDBJ whole genome shotgun (WGS) entry which is preliminary data.</text>
</comment>
<organism evidence="1">
    <name type="scientific">Acidithiobacillus sulfuriphilus</name>
    <dbReference type="NCBI Taxonomy" id="1867749"/>
    <lineage>
        <taxon>Bacteria</taxon>
        <taxon>Pseudomonadati</taxon>
        <taxon>Pseudomonadota</taxon>
        <taxon>Acidithiobacillia</taxon>
        <taxon>Acidithiobacillales</taxon>
        <taxon>Acidithiobacillaceae</taxon>
        <taxon>Acidithiobacillus</taxon>
    </lineage>
</organism>
<evidence type="ECO:0000313" key="1">
    <source>
        <dbReference type="EMBL" id="RNF72677.1"/>
    </source>
</evidence>
<dbReference type="AlphaFoldDB" id="A0A3M8RW03"/>
<gene>
    <name evidence="1" type="ORF">EC580_01140</name>
</gene>
<dbReference type="EMBL" id="RIZI01000082">
    <property type="protein sequence ID" value="RNF72677.1"/>
    <property type="molecule type" value="Genomic_DNA"/>
</dbReference>
<accession>A0A3M8RW03</accession>
<proteinExistence type="predicted"/>